<gene>
    <name evidence="2" type="ORF">C1I64_06845</name>
</gene>
<dbReference type="AlphaFoldDB" id="A0A3Q9V0J7"/>
<dbReference type="KEGG" id="rfs:C1I64_06845"/>
<keyword evidence="2" id="KW-0436">Ligase</keyword>
<name>A0A3Q9V0J7_9MICO</name>
<sequence>MLYGSPPVPFQFDDRALVHLQAVILAKLRRGEGFCFQLPIGAALGHGRRTLWMHPSTALAFTLRGTAEVAPNPLWLRALMAEANSSRGLSVLPEPPVTAPAP</sequence>
<evidence type="ECO:0000313" key="3">
    <source>
        <dbReference type="Proteomes" id="UP000285317"/>
    </source>
</evidence>
<dbReference type="EMBL" id="CP028137">
    <property type="protein sequence ID" value="AZZ54206.1"/>
    <property type="molecule type" value="Genomic_DNA"/>
</dbReference>
<dbReference type="GO" id="GO:0016874">
    <property type="term" value="F:ligase activity"/>
    <property type="evidence" value="ECO:0007669"/>
    <property type="project" value="UniProtKB-KW"/>
</dbReference>
<accession>A0A3Q9V0J7</accession>
<dbReference type="Proteomes" id="UP000285317">
    <property type="component" value="Chromosome"/>
</dbReference>
<feature type="domain" description="DUF7882" evidence="1">
    <location>
        <begin position="1"/>
        <end position="94"/>
    </location>
</feature>
<organism evidence="2 3">
    <name type="scientific">Rathayibacter festucae DSM 15932</name>
    <dbReference type="NCBI Taxonomy" id="1328866"/>
    <lineage>
        <taxon>Bacteria</taxon>
        <taxon>Bacillati</taxon>
        <taxon>Actinomycetota</taxon>
        <taxon>Actinomycetes</taxon>
        <taxon>Micrococcales</taxon>
        <taxon>Microbacteriaceae</taxon>
        <taxon>Rathayibacter</taxon>
    </lineage>
</organism>
<protein>
    <submittedName>
        <fullName evidence="2">ATP-dependent DNA ligase</fullName>
    </submittedName>
</protein>
<evidence type="ECO:0000313" key="2">
    <source>
        <dbReference type="EMBL" id="AZZ54206.1"/>
    </source>
</evidence>
<evidence type="ECO:0000259" key="1">
    <source>
        <dbReference type="Pfam" id="PF25355"/>
    </source>
</evidence>
<dbReference type="InterPro" id="IPR057204">
    <property type="entry name" value="DUF7882"/>
</dbReference>
<reference evidence="2 3" key="1">
    <citation type="submission" date="2018-03" db="EMBL/GenBank/DDBJ databases">
        <title>Bacteriophage NCPPB3778 and a type I-E CRISPR drive the evolution of the US Biological Select Agent, Rathayibacter toxicus.</title>
        <authorList>
            <person name="Davis E.W.II."/>
            <person name="Tabima J.F."/>
            <person name="Weisberg A.J."/>
            <person name="Dantas Lopes L."/>
            <person name="Wiseman M.S."/>
            <person name="Wiseman M.S."/>
            <person name="Pupko T."/>
            <person name="Belcher M.S."/>
            <person name="Sechler A.J."/>
            <person name="Tancos M.A."/>
            <person name="Schroeder B.K."/>
            <person name="Murray T.D."/>
            <person name="Luster D.G."/>
            <person name="Schneider W.L."/>
            <person name="Rogers E."/>
            <person name="Andreote F.D."/>
            <person name="Grunwald N.J."/>
            <person name="Putnam M.L."/>
            <person name="Chang J.H."/>
        </authorList>
    </citation>
    <scope>NUCLEOTIDE SEQUENCE [LARGE SCALE GENOMIC DNA]</scope>
    <source>
        <strain evidence="2 3">DSM 15932</strain>
    </source>
</reference>
<dbReference type="Pfam" id="PF25355">
    <property type="entry name" value="DUF7882"/>
    <property type="match status" value="1"/>
</dbReference>
<proteinExistence type="predicted"/>